<evidence type="ECO:0000313" key="4">
    <source>
        <dbReference type="Proteomes" id="UP001326613"/>
    </source>
</evidence>
<dbReference type="Pfam" id="PF02630">
    <property type="entry name" value="SCO1-SenC"/>
    <property type="match status" value="1"/>
</dbReference>
<dbReference type="Proteomes" id="UP001326613">
    <property type="component" value="Chromosome"/>
</dbReference>
<keyword evidence="2" id="KW-1133">Transmembrane helix</keyword>
<dbReference type="EMBL" id="CP112932">
    <property type="protein sequence ID" value="WPY00649.1"/>
    <property type="molecule type" value="Genomic_DNA"/>
</dbReference>
<dbReference type="InterPro" id="IPR036249">
    <property type="entry name" value="Thioredoxin-like_sf"/>
</dbReference>
<sequence length="216" mass="24523">MNKEEKTISNTIKVIIAVGAMVLIIALYLLLSIETPVKPLAGHGDNIKDDAQIGGDFELTDFNGKNFNSSMLKGHLSMIYFGFTYCPDICPTSLYKLTEVLNALDKYKINITPVFITIDPERDTVEVLKEYLPHFHPKFIGLTGNVGQIKEVADKFKVYYARSIDNKTAEGNKNYMIDHSSFVYLLDKDGQYFKHFYFSSSAEEIIDFIRVNNISH</sequence>
<name>A0ABZ0URH8_9RICK</name>
<keyword evidence="2" id="KW-0812">Transmembrane</keyword>
<reference evidence="3 4" key="1">
    <citation type="submission" date="2022-10" db="EMBL/GenBank/DDBJ databases">
        <title>Host association and intracellularity evolved multiple times independently in the Rickettsiales.</title>
        <authorList>
            <person name="Castelli M."/>
            <person name="Nardi T."/>
            <person name="Gammuto L."/>
            <person name="Bellinzona G."/>
            <person name="Sabaneyeva E."/>
            <person name="Potekhin A."/>
            <person name="Serra V."/>
            <person name="Petroni G."/>
            <person name="Sassera D."/>
        </authorList>
    </citation>
    <scope>NUCLEOTIDE SEQUENCE [LARGE SCALE GENOMIC DNA]</scope>
    <source>
        <strain evidence="3 4">Kr 154-4</strain>
    </source>
</reference>
<dbReference type="PANTHER" id="PTHR12151">
    <property type="entry name" value="ELECTRON TRANSPORT PROTIN SCO1/SENC FAMILY MEMBER"/>
    <property type="match status" value="1"/>
</dbReference>
<dbReference type="SUPFAM" id="SSF52833">
    <property type="entry name" value="Thioredoxin-like"/>
    <property type="match status" value="1"/>
</dbReference>
<keyword evidence="4" id="KW-1185">Reference proteome</keyword>
<keyword evidence="2" id="KW-0472">Membrane</keyword>
<dbReference type="Gene3D" id="3.40.30.10">
    <property type="entry name" value="Glutaredoxin"/>
    <property type="match status" value="1"/>
</dbReference>
<dbReference type="CDD" id="cd02968">
    <property type="entry name" value="SCO"/>
    <property type="match status" value="1"/>
</dbReference>
<feature type="transmembrane region" description="Helical" evidence="2">
    <location>
        <begin position="12"/>
        <end position="31"/>
    </location>
</feature>
<evidence type="ECO:0000313" key="3">
    <source>
        <dbReference type="EMBL" id="WPY00649.1"/>
    </source>
</evidence>
<protein>
    <submittedName>
        <fullName evidence="3">SCO family protein</fullName>
    </submittedName>
</protein>
<dbReference type="InterPro" id="IPR003782">
    <property type="entry name" value="SCO1/SenC"/>
</dbReference>
<evidence type="ECO:0000256" key="2">
    <source>
        <dbReference type="SAM" id="Phobius"/>
    </source>
</evidence>
<organism evidence="3 4">
    <name type="scientific">Candidatus Trichorickettsia mobilis</name>
    <dbReference type="NCBI Taxonomy" id="1346319"/>
    <lineage>
        <taxon>Bacteria</taxon>
        <taxon>Pseudomonadati</taxon>
        <taxon>Pseudomonadota</taxon>
        <taxon>Alphaproteobacteria</taxon>
        <taxon>Rickettsiales</taxon>
        <taxon>Rickettsiaceae</taxon>
        <taxon>Rickettsieae</taxon>
        <taxon>Candidatus Trichorickettsia</taxon>
    </lineage>
</organism>
<proteinExistence type="inferred from homology"/>
<dbReference type="RefSeq" id="WP_323738701.1">
    <property type="nucleotide sequence ID" value="NZ_CP112932.1"/>
</dbReference>
<evidence type="ECO:0000256" key="1">
    <source>
        <dbReference type="ARBA" id="ARBA00010996"/>
    </source>
</evidence>
<gene>
    <name evidence="3" type="ORF">Trichorick_00532</name>
</gene>
<accession>A0ABZ0URH8</accession>
<dbReference type="PANTHER" id="PTHR12151:SF25">
    <property type="entry name" value="LINALOOL DEHYDRATASE_ISOMERASE DOMAIN-CONTAINING PROTEIN"/>
    <property type="match status" value="1"/>
</dbReference>
<comment type="similarity">
    <text evidence="1">Belongs to the SCO1/2 family.</text>
</comment>